<proteinExistence type="inferred from homology"/>
<name>A0ABU2A746_9BURK</name>
<keyword evidence="4" id="KW-1185">Reference proteome</keyword>
<dbReference type="PANTHER" id="PTHR46268:SF23">
    <property type="entry name" value="UNIVERSAL STRESS PROTEIN A-RELATED"/>
    <property type="match status" value="1"/>
</dbReference>
<dbReference type="PANTHER" id="PTHR46268">
    <property type="entry name" value="STRESS RESPONSE PROTEIN NHAX"/>
    <property type="match status" value="1"/>
</dbReference>
<sequence>MSPAILLVTDFSHAADLAAQRAVLLARQRGCELILAHLAGSGPPDVAERLPRYAVMLARRHRLPLRLLGSLDLAGLREAAAAQAGLLVMGWPPPAACRWPWSSGVFALRLLWRLRCPLLVVRTPAPQAYARLLVALGPAPAPATALLRAAAELAPDAELELFHVIDTRQETHVRAAEASARSLREYRDALDAHGHRHLRRLSDALDARRNRLMYTLGRGDPARQILVQQDYGRAELVVTGRGQRPAWLELLLGSTAARLLQHMRCDLLVWPEWPGPAALPECGACKKSTWNSAVTTSSWTSC</sequence>
<evidence type="ECO:0000259" key="2">
    <source>
        <dbReference type="Pfam" id="PF00582"/>
    </source>
</evidence>
<gene>
    <name evidence="3" type="ORF">J2X21_000959</name>
</gene>
<dbReference type="Gene3D" id="3.40.50.12370">
    <property type="match status" value="1"/>
</dbReference>
<accession>A0ABU2A746</accession>
<comment type="caution">
    <text evidence="3">The sequence shown here is derived from an EMBL/GenBank/DDBJ whole genome shotgun (WGS) entry which is preliminary data.</text>
</comment>
<dbReference type="CDD" id="cd00293">
    <property type="entry name" value="USP-like"/>
    <property type="match status" value="1"/>
</dbReference>
<protein>
    <submittedName>
        <fullName evidence="3">Nucleotide-binding universal stress UspA family protein</fullName>
    </submittedName>
</protein>
<comment type="similarity">
    <text evidence="1">Belongs to the universal stress protein A family.</text>
</comment>
<dbReference type="RefSeq" id="WP_310325570.1">
    <property type="nucleotide sequence ID" value="NZ_JAVDXV010000002.1"/>
</dbReference>
<dbReference type="EMBL" id="JAVDXV010000002">
    <property type="protein sequence ID" value="MDR7331833.1"/>
    <property type="molecule type" value="Genomic_DNA"/>
</dbReference>
<organism evidence="3 4">
    <name type="scientific">Roseateles asaccharophilus</name>
    <dbReference type="NCBI Taxonomy" id="582607"/>
    <lineage>
        <taxon>Bacteria</taxon>
        <taxon>Pseudomonadati</taxon>
        <taxon>Pseudomonadota</taxon>
        <taxon>Betaproteobacteria</taxon>
        <taxon>Burkholderiales</taxon>
        <taxon>Sphaerotilaceae</taxon>
        <taxon>Roseateles</taxon>
    </lineage>
</organism>
<dbReference type="Proteomes" id="UP001180825">
    <property type="component" value="Unassembled WGS sequence"/>
</dbReference>
<dbReference type="InterPro" id="IPR006016">
    <property type="entry name" value="UspA"/>
</dbReference>
<dbReference type="SUPFAM" id="SSF52402">
    <property type="entry name" value="Adenine nucleotide alpha hydrolases-like"/>
    <property type="match status" value="2"/>
</dbReference>
<dbReference type="Pfam" id="PF00582">
    <property type="entry name" value="Usp"/>
    <property type="match status" value="1"/>
</dbReference>
<evidence type="ECO:0000313" key="4">
    <source>
        <dbReference type="Proteomes" id="UP001180825"/>
    </source>
</evidence>
<evidence type="ECO:0000313" key="3">
    <source>
        <dbReference type="EMBL" id="MDR7331833.1"/>
    </source>
</evidence>
<evidence type="ECO:0000256" key="1">
    <source>
        <dbReference type="ARBA" id="ARBA00008791"/>
    </source>
</evidence>
<feature type="domain" description="UspA" evidence="2">
    <location>
        <begin position="129"/>
        <end position="269"/>
    </location>
</feature>
<reference evidence="3 4" key="1">
    <citation type="submission" date="2023-07" db="EMBL/GenBank/DDBJ databases">
        <title>Sorghum-associated microbial communities from plants grown in Nebraska, USA.</title>
        <authorList>
            <person name="Schachtman D."/>
        </authorList>
    </citation>
    <scope>NUCLEOTIDE SEQUENCE [LARGE SCALE GENOMIC DNA]</scope>
    <source>
        <strain evidence="3 4">BE316</strain>
    </source>
</reference>